<evidence type="ECO:0000313" key="4">
    <source>
        <dbReference type="Proteomes" id="UP001054857"/>
    </source>
</evidence>
<feature type="compositionally biased region" description="Gly residues" evidence="1">
    <location>
        <begin position="539"/>
        <end position="551"/>
    </location>
</feature>
<dbReference type="EMBL" id="BMAR01000002">
    <property type="protein sequence ID" value="GFR42175.1"/>
    <property type="molecule type" value="Genomic_DNA"/>
</dbReference>
<feature type="compositionally biased region" description="Low complexity" evidence="1">
    <location>
        <begin position="801"/>
        <end position="813"/>
    </location>
</feature>
<feature type="transmembrane region" description="Helical" evidence="2">
    <location>
        <begin position="661"/>
        <end position="681"/>
    </location>
</feature>
<name>A0AAD3DHZ9_9CHLO</name>
<feature type="compositionally biased region" description="Acidic residues" evidence="1">
    <location>
        <begin position="387"/>
        <end position="396"/>
    </location>
</feature>
<dbReference type="Proteomes" id="UP001054857">
    <property type="component" value="Unassembled WGS sequence"/>
</dbReference>
<feature type="compositionally biased region" description="Polar residues" evidence="1">
    <location>
        <begin position="779"/>
        <end position="789"/>
    </location>
</feature>
<feature type="transmembrane region" description="Helical" evidence="2">
    <location>
        <begin position="922"/>
        <end position="940"/>
    </location>
</feature>
<feature type="region of interest" description="Disordered" evidence="1">
    <location>
        <begin position="1032"/>
        <end position="1060"/>
    </location>
</feature>
<evidence type="ECO:0000256" key="2">
    <source>
        <dbReference type="SAM" id="Phobius"/>
    </source>
</evidence>
<dbReference type="AlphaFoldDB" id="A0AAD3DHZ9"/>
<accession>A0AAD3DHZ9</accession>
<feature type="region of interest" description="Disordered" evidence="1">
    <location>
        <begin position="723"/>
        <end position="820"/>
    </location>
</feature>
<keyword evidence="2" id="KW-0812">Transmembrane</keyword>
<gene>
    <name evidence="3" type="ORF">Agub_g2914</name>
</gene>
<reference evidence="3 4" key="1">
    <citation type="journal article" date="2021" name="Sci. Rep.">
        <title>Genome sequencing of the multicellular alga Astrephomene provides insights into convergent evolution of germ-soma differentiation.</title>
        <authorList>
            <person name="Yamashita S."/>
            <person name="Yamamoto K."/>
            <person name="Matsuzaki R."/>
            <person name="Suzuki S."/>
            <person name="Yamaguchi H."/>
            <person name="Hirooka S."/>
            <person name="Minakuchi Y."/>
            <person name="Miyagishima S."/>
            <person name="Kawachi M."/>
            <person name="Toyoda A."/>
            <person name="Nozaki H."/>
        </authorList>
    </citation>
    <scope>NUCLEOTIDE SEQUENCE [LARGE SCALE GENOMIC DNA]</scope>
    <source>
        <strain evidence="3 4">NIES-4017</strain>
    </source>
</reference>
<feature type="non-terminal residue" evidence="3">
    <location>
        <position position="1"/>
    </location>
</feature>
<feature type="region of interest" description="Disordered" evidence="1">
    <location>
        <begin position="530"/>
        <end position="560"/>
    </location>
</feature>
<feature type="transmembrane region" description="Helical" evidence="2">
    <location>
        <begin position="882"/>
        <end position="902"/>
    </location>
</feature>
<protein>
    <submittedName>
        <fullName evidence="3">Uncharacterized protein</fullName>
    </submittedName>
</protein>
<keyword evidence="2" id="KW-1133">Transmembrane helix</keyword>
<feature type="compositionally biased region" description="Low complexity" evidence="1">
    <location>
        <begin position="723"/>
        <end position="746"/>
    </location>
</feature>
<feature type="compositionally biased region" description="Basic and acidic residues" evidence="1">
    <location>
        <begin position="1038"/>
        <end position="1047"/>
    </location>
</feature>
<comment type="caution">
    <text evidence="3">The sequence shown here is derived from an EMBL/GenBank/DDBJ whole genome shotgun (WGS) entry which is preliminary data.</text>
</comment>
<feature type="transmembrane region" description="Helical" evidence="2">
    <location>
        <begin position="687"/>
        <end position="712"/>
    </location>
</feature>
<keyword evidence="2" id="KW-0472">Membrane</keyword>
<evidence type="ECO:0000256" key="1">
    <source>
        <dbReference type="SAM" id="MobiDB-lite"/>
    </source>
</evidence>
<feature type="region of interest" description="Disordered" evidence="1">
    <location>
        <begin position="146"/>
        <end position="168"/>
    </location>
</feature>
<evidence type="ECO:0000313" key="3">
    <source>
        <dbReference type="EMBL" id="GFR42175.1"/>
    </source>
</evidence>
<proteinExistence type="predicted"/>
<organism evidence="3 4">
    <name type="scientific">Astrephomene gubernaculifera</name>
    <dbReference type="NCBI Taxonomy" id="47775"/>
    <lineage>
        <taxon>Eukaryota</taxon>
        <taxon>Viridiplantae</taxon>
        <taxon>Chlorophyta</taxon>
        <taxon>core chlorophytes</taxon>
        <taxon>Chlorophyceae</taxon>
        <taxon>CS clade</taxon>
        <taxon>Chlamydomonadales</taxon>
        <taxon>Astrephomenaceae</taxon>
        <taxon>Astrephomene</taxon>
    </lineage>
</organism>
<sequence>AYSLSPEDVGRALQLCGLLDPATDPWVDIQIGNSAAGLTTLRSLRREDETGAEDEAGSGVDDGARAAAEATCAATADGSSDSDTLAAAGVAAAEGMAAASQVQSDSVKKEEEAPTLWLPCPVALLTRGSRVLQDIRVVSFDGASDGSLHGSSLQSTQPPPVHASASTSAAASADVTARSDASLAMAMLLGTDVHAASTAAAVEAAAGISSGGGGGGGCVVRLLEVTGPLPQTPGGLLLLECRRTPGGGAAADASSVQATATATAVTNAPVPLLVLSDTNEGAFHELLRLRRHMAAALLGARAGDGTADLGRGQEGADGAAAAVSAGSASAVTVAVTAAAEEREAETQAKAAAHVEMACQQFLVDLGALLDATAAATATPAAEAEVAAAEEEEEEESPSAYRPRAVAGCDAGGGARAVVEEDDSGGGGSGLCRFEASMQSLLRHNVQSQSQFQSLQGPADLDDSSSYAEYLLDVACTLVAGCCVAAGGSMLMQTARLVLRCACRDLALATPEVLLTEAGADPRVTAELLADFEPPTSTGGLNGRSLGGGVGGPPQDDASGDVRLGLDVELKGTQSRSMPAPSPPPAPLLPSSSAGNQLWRQCWWGLSHQQQHQQQQCLHRAASYARAPYVFFSSLFAALRFADPEEEAEYWRFMAGRARGILWSYFLCVTLITAVSCSRAALEDGPAAALSLLLFSGGQAVVMGGYCLLLAACDRRRAGAVSSSVASQRRQAAPGGQQQERQQQPQRCPDSGSNRYQHLEGHMQANPPLIPASPDGPGSATCSCSSTTPRRQSDDGGGGTAPSSSSSSPSSSPSRPHPRPFRSVCSEVTALVAACAAAKGVRVAAVALMGCGVLRVPALMGPMALRGVEVVAEALLRPVVERVPFPVFVLLLLLELPAVLLLYRHYCSIFPAFWLRNHPALRTLVYGALATAVHLSTELFWRREFRRLARSRSGGGRDGGRGLLCGCDADGCGGCCGCGSVGGLGCSLPPACMAGNSAGDAAGKEAEGGGGGFGGSEGPEGHDQCCCGGFTEGGSGEKGGGRGTRDDSVAGAPGPSSKKED</sequence>
<keyword evidence="4" id="KW-1185">Reference proteome</keyword>
<feature type="region of interest" description="Disordered" evidence="1">
    <location>
        <begin position="382"/>
        <end position="404"/>
    </location>
</feature>